<gene>
    <name evidence="2" type="ORF">BS50DRAFT_659704</name>
</gene>
<dbReference type="AlphaFoldDB" id="A0A2T2NZN6"/>
<feature type="compositionally biased region" description="Basic residues" evidence="1">
    <location>
        <begin position="239"/>
        <end position="251"/>
    </location>
</feature>
<feature type="compositionally biased region" description="Basic and acidic residues" evidence="1">
    <location>
        <begin position="526"/>
        <end position="555"/>
    </location>
</feature>
<feature type="region of interest" description="Disordered" evidence="1">
    <location>
        <begin position="366"/>
        <end position="405"/>
    </location>
</feature>
<feature type="compositionally biased region" description="Basic and acidic residues" evidence="1">
    <location>
        <begin position="455"/>
        <end position="472"/>
    </location>
</feature>
<feature type="compositionally biased region" description="Polar residues" evidence="1">
    <location>
        <begin position="480"/>
        <end position="502"/>
    </location>
</feature>
<name>A0A2T2NZN6_CORCC</name>
<organism evidence="2 3">
    <name type="scientific">Corynespora cassiicola Philippines</name>
    <dbReference type="NCBI Taxonomy" id="1448308"/>
    <lineage>
        <taxon>Eukaryota</taxon>
        <taxon>Fungi</taxon>
        <taxon>Dikarya</taxon>
        <taxon>Ascomycota</taxon>
        <taxon>Pezizomycotina</taxon>
        <taxon>Dothideomycetes</taxon>
        <taxon>Pleosporomycetidae</taxon>
        <taxon>Pleosporales</taxon>
        <taxon>Corynesporascaceae</taxon>
        <taxon>Corynespora</taxon>
    </lineage>
</organism>
<protein>
    <submittedName>
        <fullName evidence="2">Uncharacterized protein</fullName>
    </submittedName>
</protein>
<feature type="compositionally biased region" description="Basic and acidic residues" evidence="1">
    <location>
        <begin position="369"/>
        <end position="382"/>
    </location>
</feature>
<dbReference type="OrthoDB" id="3675232at2759"/>
<feature type="region of interest" description="Disordered" evidence="1">
    <location>
        <begin position="454"/>
        <end position="600"/>
    </location>
</feature>
<accession>A0A2T2NZN6</accession>
<feature type="compositionally biased region" description="Basic and acidic residues" evidence="1">
    <location>
        <begin position="590"/>
        <end position="600"/>
    </location>
</feature>
<feature type="region of interest" description="Disordered" evidence="1">
    <location>
        <begin position="174"/>
        <end position="259"/>
    </location>
</feature>
<sequence length="600" mass="66458">MSFEFATTMPAQRFPPVDLAHRAQSKYLEDYEILHDILVYATCAVQRYGLCSILYNHLMSVIKNGINEWKNESRSANAILHDLLEKERDIINDYNKGSLSSELSTMHHTDPIAELWTSIPTPRVIPDIDQSFPIRVASVTMGMGITELTALDQIDLPDDANVFPDVASTEGRLPAEPLVVNSSNVSRSGRHTNSSATVKPNRNKSNNKSTLGKSIDPKDGKSKGTDTVVASTGTSSRNKAAKKASAKKTKANKAPANGATLPVLVNQSEKTCRVPNAPSANVPFPKGNVTMAELLAFGPNWIKSHDVIERAISNGASMVLIAYMINYYRDTTIGGPVDSNWISTKMRYAVSFRKQEPRYSNWKVANHKAPSDWDPTKLDTSDFRTPNTTHETKPDPEPRSIPFKGLAKGLKSMPKGDDALDLTRCVQYHTIHPNEKWMFPEQYQDLLTHIGGPSEIKESHQDGKVFDRWDSKRKGKVHNGNPNPSRRAVQPSSIVRTSTNGGNQRGTKRKAADPPPQTSGLSTEDLIARREERVKRLRHEATAEPANRSDSKDKLAIATASPKRRSARVQQNASQAKQASTNVENDIEMTEIHHHEGPQK</sequence>
<feature type="compositionally biased region" description="Polar residues" evidence="1">
    <location>
        <begin position="191"/>
        <end position="212"/>
    </location>
</feature>
<dbReference type="EMBL" id="KZ678131">
    <property type="protein sequence ID" value="PSN70872.1"/>
    <property type="molecule type" value="Genomic_DNA"/>
</dbReference>
<reference evidence="2 3" key="1">
    <citation type="journal article" date="2018" name="Front. Microbiol.">
        <title>Genome-Wide Analysis of Corynespora cassiicola Leaf Fall Disease Putative Effectors.</title>
        <authorList>
            <person name="Lopez D."/>
            <person name="Ribeiro S."/>
            <person name="Label P."/>
            <person name="Fumanal B."/>
            <person name="Venisse J.S."/>
            <person name="Kohler A."/>
            <person name="de Oliveira R.R."/>
            <person name="Labutti K."/>
            <person name="Lipzen A."/>
            <person name="Lail K."/>
            <person name="Bauer D."/>
            <person name="Ohm R.A."/>
            <person name="Barry K.W."/>
            <person name="Spatafora J."/>
            <person name="Grigoriev I.V."/>
            <person name="Martin F.M."/>
            <person name="Pujade-Renaud V."/>
        </authorList>
    </citation>
    <scope>NUCLEOTIDE SEQUENCE [LARGE SCALE GENOMIC DNA]</scope>
    <source>
        <strain evidence="2 3">Philippines</strain>
    </source>
</reference>
<dbReference type="Proteomes" id="UP000240883">
    <property type="component" value="Unassembled WGS sequence"/>
</dbReference>
<feature type="compositionally biased region" description="Polar residues" evidence="1">
    <location>
        <begin position="568"/>
        <end position="584"/>
    </location>
</feature>
<evidence type="ECO:0000313" key="2">
    <source>
        <dbReference type="EMBL" id="PSN70872.1"/>
    </source>
</evidence>
<evidence type="ECO:0000256" key="1">
    <source>
        <dbReference type="SAM" id="MobiDB-lite"/>
    </source>
</evidence>
<proteinExistence type="predicted"/>
<keyword evidence="3" id="KW-1185">Reference proteome</keyword>
<evidence type="ECO:0000313" key="3">
    <source>
        <dbReference type="Proteomes" id="UP000240883"/>
    </source>
</evidence>
<feature type="compositionally biased region" description="Basic and acidic residues" evidence="1">
    <location>
        <begin position="215"/>
        <end position="224"/>
    </location>
</feature>